<gene>
    <name evidence="2" type="ORF">FCC1311_114272</name>
</gene>
<comment type="caution">
    <text evidence="2">The sequence shown here is derived from an EMBL/GenBank/DDBJ whole genome shotgun (WGS) entry which is preliminary data.</text>
</comment>
<evidence type="ECO:0000313" key="3">
    <source>
        <dbReference type="Proteomes" id="UP000241890"/>
    </source>
</evidence>
<dbReference type="InParanoid" id="A0A2R5H427"/>
<evidence type="ECO:0000256" key="1">
    <source>
        <dbReference type="SAM" id="MobiDB-lite"/>
    </source>
</evidence>
<evidence type="ECO:0000313" key="2">
    <source>
        <dbReference type="EMBL" id="GBG35204.1"/>
    </source>
</evidence>
<dbReference type="Proteomes" id="UP000241890">
    <property type="component" value="Unassembled WGS sequence"/>
</dbReference>
<dbReference type="AlphaFoldDB" id="A0A2R5H427"/>
<accession>A0A2R5H427</accession>
<dbReference type="Gene3D" id="6.10.140.1230">
    <property type="match status" value="1"/>
</dbReference>
<reference evidence="2 3" key="1">
    <citation type="submission" date="2017-12" db="EMBL/GenBank/DDBJ databases">
        <title>Sequencing, de novo assembly and annotation of complete genome of a new Thraustochytrid species, strain FCC1311.</title>
        <authorList>
            <person name="Sedici K."/>
            <person name="Godart F."/>
            <person name="Aiese Cigliano R."/>
            <person name="Sanseverino W."/>
            <person name="Barakat M."/>
            <person name="Ortet P."/>
            <person name="Marechal E."/>
            <person name="Cagnac O."/>
            <person name="Amato A."/>
        </authorList>
    </citation>
    <scope>NUCLEOTIDE SEQUENCE [LARGE SCALE GENOMIC DNA]</scope>
</reference>
<keyword evidence="3" id="KW-1185">Reference proteome</keyword>
<organism evidence="2 3">
    <name type="scientific">Hondaea fermentalgiana</name>
    <dbReference type="NCBI Taxonomy" id="2315210"/>
    <lineage>
        <taxon>Eukaryota</taxon>
        <taxon>Sar</taxon>
        <taxon>Stramenopiles</taxon>
        <taxon>Bigyra</taxon>
        <taxon>Labyrinthulomycetes</taxon>
        <taxon>Thraustochytrida</taxon>
        <taxon>Thraustochytriidae</taxon>
        <taxon>Hondaea</taxon>
    </lineage>
</organism>
<sequence>MRLMVASADRSDARSRRAQRKAERSAAAAVDRGELERGRLVARQAVSLKHQSQRQFKFARRLEQLSVTVDEAAETGRIVENVGELLCALDAVRPDAERVAEIDARLLDASCDTGAARDAMGDAVAAAQGTAGMDAARIEAEADAFLDQLCAQKAMASDPAGILLPMAPSGSRDRSARRA</sequence>
<feature type="compositionally biased region" description="Basic and acidic residues" evidence="1">
    <location>
        <begin position="9"/>
        <end position="24"/>
    </location>
</feature>
<name>A0A2R5H427_9STRA</name>
<protein>
    <submittedName>
        <fullName evidence="2">Uncharacterized protein</fullName>
    </submittedName>
</protein>
<dbReference type="EMBL" id="BEYU01000418">
    <property type="protein sequence ID" value="GBG35204.1"/>
    <property type="molecule type" value="Genomic_DNA"/>
</dbReference>
<feature type="region of interest" description="Disordered" evidence="1">
    <location>
        <begin position="1"/>
        <end position="30"/>
    </location>
</feature>
<proteinExistence type="predicted"/>